<dbReference type="Gramene" id="OB05G17610.1">
    <property type="protein sequence ID" value="OB05G17610.1"/>
    <property type="gene ID" value="OB05G17610"/>
</dbReference>
<protein>
    <submittedName>
        <fullName evidence="1">Uncharacterized protein</fullName>
    </submittedName>
</protein>
<reference evidence="1" key="1">
    <citation type="journal article" date="2013" name="Nat. Commun.">
        <title>Whole-genome sequencing of Oryza brachyantha reveals mechanisms underlying Oryza genome evolution.</title>
        <authorList>
            <person name="Chen J."/>
            <person name="Huang Q."/>
            <person name="Gao D."/>
            <person name="Wang J."/>
            <person name="Lang Y."/>
            <person name="Liu T."/>
            <person name="Li B."/>
            <person name="Bai Z."/>
            <person name="Luis Goicoechea J."/>
            <person name="Liang C."/>
            <person name="Chen C."/>
            <person name="Zhang W."/>
            <person name="Sun S."/>
            <person name="Liao Y."/>
            <person name="Zhang X."/>
            <person name="Yang L."/>
            <person name="Song C."/>
            <person name="Wang M."/>
            <person name="Shi J."/>
            <person name="Liu G."/>
            <person name="Liu J."/>
            <person name="Zhou H."/>
            <person name="Zhou W."/>
            <person name="Yu Q."/>
            <person name="An N."/>
            <person name="Chen Y."/>
            <person name="Cai Q."/>
            <person name="Wang B."/>
            <person name="Liu B."/>
            <person name="Min J."/>
            <person name="Huang Y."/>
            <person name="Wu H."/>
            <person name="Li Z."/>
            <person name="Zhang Y."/>
            <person name="Yin Y."/>
            <person name="Song W."/>
            <person name="Jiang J."/>
            <person name="Jackson S.A."/>
            <person name="Wing R.A."/>
            <person name="Wang J."/>
            <person name="Chen M."/>
        </authorList>
    </citation>
    <scope>NUCLEOTIDE SEQUENCE [LARGE SCALE GENOMIC DNA]</scope>
    <source>
        <strain evidence="1">cv. IRGC 101232</strain>
    </source>
</reference>
<dbReference type="Proteomes" id="UP000006038">
    <property type="component" value="Chromosome 5"/>
</dbReference>
<proteinExistence type="predicted"/>
<accession>J3M587</accession>
<dbReference type="AlphaFoldDB" id="J3M587"/>
<sequence>MEYQHSCSLLSGKANMLEGISAWELRPSFRGPLLSRLMESGVSSFSEFIHELSVDSDGDSIPGDDENEEYMYALHLHSPKVHGQWRRTNKNYGMVQG</sequence>
<dbReference type="EnsemblPlants" id="OB05G17610.1">
    <property type="protein sequence ID" value="OB05G17610.1"/>
    <property type="gene ID" value="OB05G17610"/>
</dbReference>
<keyword evidence="2" id="KW-1185">Reference proteome</keyword>
<organism evidence="1">
    <name type="scientific">Oryza brachyantha</name>
    <name type="common">malo sina</name>
    <dbReference type="NCBI Taxonomy" id="4533"/>
    <lineage>
        <taxon>Eukaryota</taxon>
        <taxon>Viridiplantae</taxon>
        <taxon>Streptophyta</taxon>
        <taxon>Embryophyta</taxon>
        <taxon>Tracheophyta</taxon>
        <taxon>Spermatophyta</taxon>
        <taxon>Magnoliopsida</taxon>
        <taxon>Liliopsida</taxon>
        <taxon>Poales</taxon>
        <taxon>Poaceae</taxon>
        <taxon>BOP clade</taxon>
        <taxon>Oryzoideae</taxon>
        <taxon>Oryzeae</taxon>
        <taxon>Oryzinae</taxon>
        <taxon>Oryza</taxon>
    </lineage>
</organism>
<evidence type="ECO:0000313" key="1">
    <source>
        <dbReference type="EnsemblPlants" id="OB05G17610.1"/>
    </source>
</evidence>
<dbReference type="eggNOG" id="KOG2624">
    <property type="taxonomic scope" value="Eukaryota"/>
</dbReference>
<dbReference type="HOGENOM" id="CLU_2350125_0_0_1"/>
<name>J3M587_ORYBR</name>
<dbReference type="STRING" id="4533.J3M587"/>
<evidence type="ECO:0000313" key="2">
    <source>
        <dbReference type="Proteomes" id="UP000006038"/>
    </source>
</evidence>
<reference evidence="1" key="2">
    <citation type="submission" date="2013-04" db="UniProtKB">
        <authorList>
            <consortium name="EnsemblPlants"/>
        </authorList>
    </citation>
    <scope>IDENTIFICATION</scope>
</reference>